<dbReference type="EMBL" id="VUOA01000018">
    <property type="protein sequence ID" value="KAA2237784.1"/>
    <property type="molecule type" value="Genomic_DNA"/>
</dbReference>
<feature type="transmembrane region" description="Helical" evidence="8">
    <location>
        <begin position="32"/>
        <end position="49"/>
    </location>
</feature>
<feature type="transmembrane region" description="Helical" evidence="8">
    <location>
        <begin position="349"/>
        <end position="366"/>
    </location>
</feature>
<dbReference type="GO" id="GO:1902600">
    <property type="term" value="P:proton transmembrane transport"/>
    <property type="evidence" value="ECO:0007669"/>
    <property type="project" value="InterPro"/>
</dbReference>
<evidence type="ECO:0000313" key="11">
    <source>
        <dbReference type="Proteomes" id="UP000323142"/>
    </source>
</evidence>
<feature type="transmembrane region" description="Helical" evidence="8">
    <location>
        <begin position="291"/>
        <end position="312"/>
    </location>
</feature>
<sequence>MDPYIVVLAGFGALVLLTAWLPMVLKEAPLSLPIVCVGIGAALFAIPGLPGTTPHPADHLAVVERLTEFVVIISLMGAGLKIDRILGWRSWSVTWRLLGISMPLTIALLAALAYWLLGLGAATALLLAAALAPTDPVLASDIQVGPPDSGEEDETRFALTSEAGLNDGLAFPFVHAAIALALVAQTGEPWLAKWFGVSVVWKLGMGVAAGYAIGRALGWLLFKIPNRAKLSRTGDGFVALGITALAYGLTEMVHGYGFLAVFVAGLALRSAERSHAYHEKLHDFAEQLERLLMMALLVLFGGALTDGGLLGALTWSGAAFGLLALFVVRPLTGWIGLAGTNCPATERAVISFYGIRGIGSVYYVAYALQKGAFPGADVLWSTLAFIVLVSIMLHGATVSPVMRYLDWRRKKGVTRREAAELESAA</sequence>
<dbReference type="AlphaFoldDB" id="A0A5B2VFN1"/>
<feature type="transmembrane region" description="Helical" evidence="8">
    <location>
        <begin position="69"/>
        <end position="86"/>
    </location>
</feature>
<keyword evidence="4 8" id="KW-0812">Transmembrane</keyword>
<proteinExistence type="predicted"/>
<dbReference type="PANTHER" id="PTHR32507">
    <property type="entry name" value="NA(+)/H(+) ANTIPORTER 1"/>
    <property type="match status" value="1"/>
</dbReference>
<feature type="domain" description="Cation/H+ exchanger transmembrane" evidence="9">
    <location>
        <begin position="21"/>
        <end position="403"/>
    </location>
</feature>
<feature type="transmembrane region" description="Helical" evidence="8">
    <location>
        <begin position="233"/>
        <end position="249"/>
    </location>
</feature>
<evidence type="ECO:0000256" key="2">
    <source>
        <dbReference type="ARBA" id="ARBA00022448"/>
    </source>
</evidence>
<keyword evidence="6" id="KW-0406">Ion transport</keyword>
<comment type="caution">
    <text evidence="10">The sequence shown here is derived from an EMBL/GenBank/DDBJ whole genome shotgun (WGS) entry which is preliminary data.</text>
</comment>
<evidence type="ECO:0000256" key="7">
    <source>
        <dbReference type="ARBA" id="ARBA00023136"/>
    </source>
</evidence>
<reference evidence="10 11" key="2">
    <citation type="submission" date="2019-09" db="EMBL/GenBank/DDBJ databases">
        <authorList>
            <person name="Jin C."/>
        </authorList>
    </citation>
    <scope>NUCLEOTIDE SEQUENCE [LARGE SCALE GENOMIC DNA]</scope>
    <source>
        <strain evidence="10 11">BN140002</strain>
    </source>
</reference>
<evidence type="ECO:0000313" key="10">
    <source>
        <dbReference type="EMBL" id="KAA2237784.1"/>
    </source>
</evidence>
<evidence type="ECO:0000256" key="1">
    <source>
        <dbReference type="ARBA" id="ARBA00004651"/>
    </source>
</evidence>
<dbReference type="GO" id="GO:0005886">
    <property type="term" value="C:plasma membrane"/>
    <property type="evidence" value="ECO:0007669"/>
    <property type="project" value="UniProtKB-SubCell"/>
</dbReference>
<dbReference type="GO" id="GO:0015297">
    <property type="term" value="F:antiporter activity"/>
    <property type="evidence" value="ECO:0007669"/>
    <property type="project" value="UniProtKB-KW"/>
</dbReference>
<dbReference type="InterPro" id="IPR006153">
    <property type="entry name" value="Cation/H_exchanger_TM"/>
</dbReference>
<evidence type="ECO:0000256" key="4">
    <source>
        <dbReference type="ARBA" id="ARBA00022692"/>
    </source>
</evidence>
<feature type="transmembrane region" description="Helical" evidence="8">
    <location>
        <begin position="378"/>
        <end position="401"/>
    </location>
</feature>
<dbReference type="Pfam" id="PF00999">
    <property type="entry name" value="Na_H_Exchanger"/>
    <property type="match status" value="1"/>
</dbReference>
<feature type="transmembrane region" description="Helical" evidence="8">
    <location>
        <begin position="6"/>
        <end position="25"/>
    </location>
</feature>
<comment type="subcellular location">
    <subcellularLocation>
        <location evidence="1">Cell membrane</location>
        <topology evidence="1">Multi-pass membrane protein</topology>
    </subcellularLocation>
</comment>
<keyword evidence="2" id="KW-0813">Transport</keyword>
<feature type="transmembrane region" description="Helical" evidence="8">
    <location>
        <begin position="199"/>
        <end position="221"/>
    </location>
</feature>
<evidence type="ECO:0000256" key="3">
    <source>
        <dbReference type="ARBA" id="ARBA00022449"/>
    </source>
</evidence>
<feature type="transmembrane region" description="Helical" evidence="8">
    <location>
        <begin position="318"/>
        <end position="337"/>
    </location>
</feature>
<evidence type="ECO:0000259" key="9">
    <source>
        <dbReference type="Pfam" id="PF00999"/>
    </source>
</evidence>
<keyword evidence="5 8" id="KW-1133">Transmembrane helix</keyword>
<keyword evidence="7 8" id="KW-0472">Membrane</keyword>
<evidence type="ECO:0000256" key="6">
    <source>
        <dbReference type="ARBA" id="ARBA00023065"/>
    </source>
</evidence>
<dbReference type="Proteomes" id="UP000323142">
    <property type="component" value="Unassembled WGS sequence"/>
</dbReference>
<protein>
    <submittedName>
        <fullName evidence="10">Sodium:proton antiporter</fullName>
    </submittedName>
</protein>
<gene>
    <name evidence="10" type="ORF">F0L46_08910</name>
</gene>
<organism evidence="10 11">
    <name type="scientific">Salinarimonas soli</name>
    <dbReference type="NCBI Taxonomy" id="1638099"/>
    <lineage>
        <taxon>Bacteria</taxon>
        <taxon>Pseudomonadati</taxon>
        <taxon>Pseudomonadota</taxon>
        <taxon>Alphaproteobacteria</taxon>
        <taxon>Hyphomicrobiales</taxon>
        <taxon>Salinarimonadaceae</taxon>
        <taxon>Salinarimonas</taxon>
    </lineage>
</organism>
<dbReference type="RefSeq" id="WP_149816773.1">
    <property type="nucleotide sequence ID" value="NZ_VUOA01000018.1"/>
</dbReference>
<evidence type="ECO:0000256" key="5">
    <source>
        <dbReference type="ARBA" id="ARBA00022989"/>
    </source>
</evidence>
<dbReference type="PANTHER" id="PTHR32507:SF8">
    <property type="entry name" value="CNH1P"/>
    <property type="match status" value="1"/>
</dbReference>
<keyword evidence="11" id="KW-1185">Reference proteome</keyword>
<dbReference type="OrthoDB" id="9810860at2"/>
<accession>A0A5B2VFN1</accession>
<feature type="transmembrane region" description="Helical" evidence="8">
    <location>
        <begin position="106"/>
        <end position="131"/>
    </location>
</feature>
<reference evidence="10 11" key="1">
    <citation type="submission" date="2019-09" db="EMBL/GenBank/DDBJ databases">
        <title>Salinarimonas rosea gen. nov., sp. nov., a new member of the a-2 subgroup of the Proteobacteria.</title>
        <authorList>
            <person name="Liu J."/>
        </authorList>
    </citation>
    <scope>NUCLEOTIDE SEQUENCE [LARGE SCALE GENOMIC DNA]</scope>
    <source>
        <strain evidence="10 11">BN140002</strain>
    </source>
</reference>
<evidence type="ECO:0000256" key="8">
    <source>
        <dbReference type="SAM" id="Phobius"/>
    </source>
</evidence>
<name>A0A5B2VFN1_9HYPH</name>
<keyword evidence="3" id="KW-0050">Antiport</keyword>